<organism evidence="1 2">
    <name type="scientific">Herbaspirillum rhizosphaerae</name>
    <dbReference type="NCBI Taxonomy" id="346179"/>
    <lineage>
        <taxon>Bacteria</taxon>
        <taxon>Pseudomonadati</taxon>
        <taxon>Pseudomonadota</taxon>
        <taxon>Betaproteobacteria</taxon>
        <taxon>Burkholderiales</taxon>
        <taxon>Oxalobacteraceae</taxon>
        <taxon>Herbaspirillum</taxon>
    </lineage>
</organism>
<protein>
    <submittedName>
        <fullName evidence="1">Haloacid dehalogenase-like hydrolase</fullName>
    </submittedName>
</protein>
<name>A0ABW8ZCH6_9BURK</name>
<evidence type="ECO:0000313" key="1">
    <source>
        <dbReference type="EMBL" id="MFL9880083.1"/>
    </source>
</evidence>
<dbReference type="InterPro" id="IPR023214">
    <property type="entry name" value="HAD_sf"/>
</dbReference>
<comment type="caution">
    <text evidence="1">The sequence shown here is derived from an EMBL/GenBank/DDBJ whole genome shotgun (WGS) entry which is preliminary data.</text>
</comment>
<evidence type="ECO:0000313" key="2">
    <source>
        <dbReference type="Proteomes" id="UP001629214"/>
    </source>
</evidence>
<dbReference type="InterPro" id="IPR036412">
    <property type="entry name" value="HAD-like_sf"/>
</dbReference>
<dbReference type="Gene3D" id="3.40.50.1000">
    <property type="entry name" value="HAD superfamily/HAD-like"/>
    <property type="match status" value="1"/>
</dbReference>
<proteinExistence type="predicted"/>
<dbReference type="EMBL" id="JAQQFR010000011">
    <property type="protein sequence ID" value="MFL9880083.1"/>
    <property type="molecule type" value="Genomic_DNA"/>
</dbReference>
<accession>A0ABW8ZCH6</accession>
<gene>
    <name evidence="1" type="ORF">PQR63_16910</name>
</gene>
<dbReference type="Proteomes" id="UP001629214">
    <property type="component" value="Unassembled WGS sequence"/>
</dbReference>
<dbReference type="RefSeq" id="WP_408169163.1">
    <property type="nucleotide sequence ID" value="NZ_JAQQFR010000011.1"/>
</dbReference>
<reference evidence="1 2" key="1">
    <citation type="journal article" date="2024" name="Chem. Sci.">
        <title>Discovery of megapolipeptins by genome mining of a Burkholderiales bacteria collection.</title>
        <authorList>
            <person name="Paulo B.S."/>
            <person name="Recchia M.J.J."/>
            <person name="Lee S."/>
            <person name="Fergusson C.H."/>
            <person name="Romanowski S.B."/>
            <person name="Hernandez A."/>
            <person name="Krull N."/>
            <person name="Liu D.Y."/>
            <person name="Cavanagh H."/>
            <person name="Bos A."/>
            <person name="Gray C.A."/>
            <person name="Murphy B.T."/>
            <person name="Linington R.G."/>
            <person name="Eustaquio A.S."/>
        </authorList>
    </citation>
    <scope>NUCLEOTIDE SEQUENCE [LARGE SCALE GENOMIC DNA]</scope>
    <source>
        <strain evidence="1 2">RL21-008-BIB-B</strain>
    </source>
</reference>
<dbReference type="SUPFAM" id="SSF56784">
    <property type="entry name" value="HAD-like"/>
    <property type="match status" value="1"/>
</dbReference>
<keyword evidence="2" id="KW-1185">Reference proteome</keyword>
<sequence length="205" mass="22955">MKIGFDFDNTIVSYDELFHAVAVEQSLVPAATPVSKIAVRNHLRKIDNEAAWTELQGYVYGARMAQAAAYPGVIEFIRTAREHAEIVIVSHKTKHPFLGPQYDLHAAAAGWISTVLVDGTSPLFATERVFFELTKEEKIARIAACECDYFIDDLPEILQMQGFPAHTQRLLFDPEHGHDGEGVSARFGSWQEIQAFFEATWQTGN</sequence>